<reference evidence="8" key="1">
    <citation type="submission" date="2021-01" db="EMBL/GenBank/DDBJ databases">
        <authorList>
            <person name="Bezrukov I."/>
        </authorList>
    </citation>
    <scope>NUCLEOTIDE SEQUENCE</scope>
</reference>
<feature type="transmembrane region" description="Helical" evidence="5">
    <location>
        <begin position="202"/>
        <end position="221"/>
    </location>
</feature>
<evidence type="ECO:0000313" key="8">
    <source>
        <dbReference type="EMBL" id="CAE6206997.1"/>
    </source>
</evidence>
<dbReference type="InterPro" id="IPR013083">
    <property type="entry name" value="Znf_RING/FYVE/PHD"/>
</dbReference>
<name>A0A8S2B5Y1_ARAAE</name>
<evidence type="ECO:0000256" key="4">
    <source>
        <dbReference type="PROSITE-ProRule" id="PRU00175"/>
    </source>
</evidence>
<accession>A0A8S2B5Y1</accession>
<keyword evidence="3" id="KW-0862">Zinc</keyword>
<evidence type="ECO:0000259" key="6">
    <source>
        <dbReference type="PROSITE" id="PS50089"/>
    </source>
</evidence>
<feature type="transmembrane region" description="Helical" evidence="5">
    <location>
        <begin position="241"/>
        <end position="260"/>
    </location>
</feature>
<dbReference type="GO" id="GO:0008270">
    <property type="term" value="F:zinc ion binding"/>
    <property type="evidence" value="ECO:0007669"/>
    <property type="project" value="UniProtKB-KW"/>
</dbReference>
<dbReference type="GO" id="GO:0004842">
    <property type="term" value="F:ubiquitin-protein transferase activity"/>
    <property type="evidence" value="ECO:0007669"/>
    <property type="project" value="TreeGrafter"/>
</dbReference>
<keyword evidence="5" id="KW-0472">Membrane</keyword>
<dbReference type="InterPro" id="IPR011016">
    <property type="entry name" value="Znf_RING-CH"/>
</dbReference>
<dbReference type="Pfam" id="PF12428">
    <property type="entry name" value="DUF3675"/>
    <property type="match status" value="1"/>
</dbReference>
<dbReference type="AlphaFoldDB" id="A0A8S2B5Y1"/>
<keyword evidence="1" id="KW-0479">Metal-binding</keyword>
<dbReference type="CDD" id="cd16495">
    <property type="entry name" value="RING_CH-C4HC3_MARCH"/>
    <property type="match status" value="1"/>
</dbReference>
<evidence type="ECO:0000259" key="7">
    <source>
        <dbReference type="PROSITE" id="PS51292"/>
    </source>
</evidence>
<organism evidence="8 9">
    <name type="scientific">Arabidopsis arenosa</name>
    <name type="common">Sand rock-cress</name>
    <name type="synonym">Cardaminopsis arenosa</name>
    <dbReference type="NCBI Taxonomy" id="38785"/>
    <lineage>
        <taxon>Eukaryota</taxon>
        <taxon>Viridiplantae</taxon>
        <taxon>Streptophyta</taxon>
        <taxon>Embryophyta</taxon>
        <taxon>Tracheophyta</taxon>
        <taxon>Spermatophyta</taxon>
        <taxon>Magnoliopsida</taxon>
        <taxon>eudicotyledons</taxon>
        <taxon>Gunneridae</taxon>
        <taxon>Pentapetalae</taxon>
        <taxon>rosids</taxon>
        <taxon>malvids</taxon>
        <taxon>Brassicales</taxon>
        <taxon>Brassicaceae</taxon>
        <taxon>Camelineae</taxon>
        <taxon>Arabidopsis</taxon>
    </lineage>
</organism>
<evidence type="ECO:0000256" key="3">
    <source>
        <dbReference type="ARBA" id="ARBA00022833"/>
    </source>
</evidence>
<proteinExistence type="predicted"/>
<dbReference type="InterPro" id="IPR022143">
    <property type="entry name" value="DUF3675"/>
</dbReference>
<dbReference type="InterPro" id="IPR033275">
    <property type="entry name" value="MARCH-like"/>
</dbReference>
<dbReference type="GO" id="GO:0016567">
    <property type="term" value="P:protein ubiquitination"/>
    <property type="evidence" value="ECO:0007669"/>
    <property type="project" value="TreeGrafter"/>
</dbReference>
<keyword evidence="2 4" id="KW-0863">Zinc-finger</keyword>
<keyword evidence="9" id="KW-1185">Reference proteome</keyword>
<dbReference type="Proteomes" id="UP000682877">
    <property type="component" value="Chromosome 7"/>
</dbReference>
<feature type="domain" description="RING-CH-type" evidence="7">
    <location>
        <begin position="87"/>
        <end position="147"/>
    </location>
</feature>
<dbReference type="Gene3D" id="3.30.40.10">
    <property type="entry name" value="Zinc/RING finger domain, C3HC4 (zinc finger)"/>
    <property type="match status" value="1"/>
</dbReference>
<evidence type="ECO:0008006" key="10">
    <source>
        <dbReference type="Google" id="ProtNLM"/>
    </source>
</evidence>
<dbReference type="SMART" id="SM00744">
    <property type="entry name" value="RINGv"/>
    <property type="match status" value="1"/>
</dbReference>
<protein>
    <recommendedName>
        <fullName evidence="10">RING-CH-type domain-containing protein</fullName>
    </recommendedName>
</protein>
<evidence type="ECO:0000256" key="2">
    <source>
        <dbReference type="ARBA" id="ARBA00022771"/>
    </source>
</evidence>
<evidence type="ECO:0000313" key="9">
    <source>
        <dbReference type="Proteomes" id="UP000682877"/>
    </source>
</evidence>
<evidence type="ECO:0000256" key="5">
    <source>
        <dbReference type="SAM" id="Phobius"/>
    </source>
</evidence>
<dbReference type="EMBL" id="LR999457">
    <property type="protein sequence ID" value="CAE6206997.1"/>
    <property type="molecule type" value="Genomic_DNA"/>
</dbReference>
<dbReference type="PANTHER" id="PTHR23012:SF174">
    <property type="entry name" value="OS01G0121200 PROTEIN"/>
    <property type="match status" value="1"/>
</dbReference>
<dbReference type="FunFam" id="3.30.40.10:FF:000337">
    <property type="entry name" value="Zinc finger family protein"/>
    <property type="match status" value="1"/>
</dbReference>
<dbReference type="PROSITE" id="PS50089">
    <property type="entry name" value="ZF_RING_2"/>
    <property type="match status" value="1"/>
</dbReference>
<sequence>MDTPNSGKVLQYWHCCGSEDPFDSGCTASPHFLVFLVVRVRMGDHLVLVVDRLSSDSGVGTVNRTEVKTDLVNGDGAPESVSAGADLCESKFVQCRICHDEDEDSNMDTPCSCSGTLKFAHHNCVQRWCNEKGDTICEICRQQYKPGYTAPRQLFHYTGISMNFSSDWGIEGLDLRNPYFLTWGHADDDQDLYSFHSPTSLICCRVIALLFVLLLFLRHSLPVLLGGVDDFSLTLLMLPLVRTLAILLLAYVFVKSFIVIQRCRQERDMRLSGFSSDEETAPPRISMALPERPELHVPIT</sequence>
<gene>
    <name evidence="8" type="ORF">AARE701A_LOCUS20208</name>
</gene>
<dbReference type="InterPro" id="IPR001841">
    <property type="entry name" value="Znf_RING"/>
</dbReference>
<dbReference type="SUPFAM" id="SSF57850">
    <property type="entry name" value="RING/U-box"/>
    <property type="match status" value="1"/>
</dbReference>
<evidence type="ECO:0000256" key="1">
    <source>
        <dbReference type="ARBA" id="ARBA00022723"/>
    </source>
</evidence>
<dbReference type="Pfam" id="PF12906">
    <property type="entry name" value="RINGv"/>
    <property type="match status" value="1"/>
</dbReference>
<keyword evidence="5" id="KW-1133">Transmembrane helix</keyword>
<keyword evidence="5" id="KW-0812">Transmembrane</keyword>
<dbReference type="GO" id="GO:0016020">
    <property type="term" value="C:membrane"/>
    <property type="evidence" value="ECO:0007669"/>
    <property type="project" value="TreeGrafter"/>
</dbReference>
<feature type="domain" description="RING-type" evidence="6">
    <location>
        <begin position="95"/>
        <end position="141"/>
    </location>
</feature>
<dbReference type="PROSITE" id="PS51292">
    <property type="entry name" value="ZF_RING_CH"/>
    <property type="match status" value="1"/>
</dbReference>
<dbReference type="PANTHER" id="PTHR23012">
    <property type="entry name" value="RING/FYVE/PHD ZINC FINGER DOMAIN-CONTAINING"/>
    <property type="match status" value="1"/>
</dbReference>